<keyword evidence="2" id="KW-0444">Lipid biosynthesis</keyword>
<dbReference type="PROSITE" id="PS50979">
    <property type="entry name" value="BC"/>
    <property type="match status" value="1"/>
</dbReference>
<dbReference type="Gene3D" id="2.40.50.100">
    <property type="match status" value="1"/>
</dbReference>
<dbReference type="EMBL" id="CP021425">
    <property type="protein sequence ID" value="ARU57792.1"/>
    <property type="molecule type" value="Genomic_DNA"/>
</dbReference>
<evidence type="ECO:0000256" key="6">
    <source>
        <dbReference type="ARBA" id="ARBA00022840"/>
    </source>
</evidence>
<dbReference type="GO" id="GO:0016743">
    <property type="term" value="F:carboxyl- or carbamoyltransferase activity"/>
    <property type="evidence" value="ECO:0007669"/>
    <property type="project" value="InterPro"/>
</dbReference>
<feature type="domain" description="ATP-grasp" evidence="12">
    <location>
        <begin position="1069"/>
        <end position="1265"/>
    </location>
</feature>
<feature type="domain" description="Biotin carboxylation" evidence="13">
    <location>
        <begin position="945"/>
        <end position="1397"/>
    </location>
</feature>
<dbReference type="CDD" id="cd06850">
    <property type="entry name" value="biotinyl_domain"/>
    <property type="match status" value="1"/>
</dbReference>
<keyword evidence="4 11" id="KW-0547">Nucleotide-binding</keyword>
<dbReference type="PROSITE" id="PS00867">
    <property type="entry name" value="CPSASE_2"/>
    <property type="match status" value="1"/>
</dbReference>
<organism evidence="15 16">
    <name type="scientific">Oleiphilus messinensis</name>
    <dbReference type="NCBI Taxonomy" id="141451"/>
    <lineage>
        <taxon>Bacteria</taxon>
        <taxon>Pseudomonadati</taxon>
        <taxon>Pseudomonadota</taxon>
        <taxon>Gammaproteobacteria</taxon>
        <taxon>Oceanospirillales</taxon>
        <taxon>Oleiphilaceae</taxon>
        <taxon>Oleiphilus</taxon>
    </lineage>
</organism>
<dbReference type="SMART" id="SM00878">
    <property type="entry name" value="Biotin_carb_C"/>
    <property type="match status" value="1"/>
</dbReference>
<dbReference type="PRINTS" id="PR01069">
    <property type="entry name" value="ACCCTRFRASEA"/>
</dbReference>
<gene>
    <name evidence="15" type="ORF">OLMES_3771</name>
</gene>
<evidence type="ECO:0000259" key="12">
    <source>
        <dbReference type="PROSITE" id="PS50975"/>
    </source>
</evidence>
<dbReference type="PROSITE" id="PS00866">
    <property type="entry name" value="CPSASE_1"/>
    <property type="match status" value="1"/>
</dbReference>
<dbReference type="PANTHER" id="PTHR48095">
    <property type="entry name" value="PYRUVATE CARBOXYLASE SUBUNIT A"/>
    <property type="match status" value="1"/>
</dbReference>
<dbReference type="Gene3D" id="3.90.226.10">
    <property type="entry name" value="2-enoyl-CoA Hydratase, Chain A, domain 1"/>
    <property type="match status" value="2"/>
</dbReference>
<evidence type="ECO:0000256" key="5">
    <source>
        <dbReference type="ARBA" id="ARBA00022832"/>
    </source>
</evidence>
<dbReference type="SUPFAM" id="SSF52096">
    <property type="entry name" value="ClpP/crotonase"/>
    <property type="match status" value="2"/>
</dbReference>
<dbReference type="InterPro" id="IPR011763">
    <property type="entry name" value="COA_CT_C"/>
</dbReference>
<dbReference type="Pfam" id="PF02786">
    <property type="entry name" value="CPSase_L_D2"/>
    <property type="match status" value="1"/>
</dbReference>
<dbReference type="FunFam" id="3.30.1490.20:FF:000003">
    <property type="entry name" value="acetyl-CoA carboxylase isoform X1"/>
    <property type="match status" value="1"/>
</dbReference>
<dbReference type="Pfam" id="PF02785">
    <property type="entry name" value="Biotin_carb_C"/>
    <property type="match status" value="1"/>
</dbReference>
<dbReference type="InterPro" id="IPR011764">
    <property type="entry name" value="Biotin_carboxylation_dom"/>
</dbReference>
<comment type="function">
    <text evidence="1">This protein is a component of the acetyl coenzyme A carboxylase complex; first, biotin carboxylase catalyzes the carboxylation of the carrier protein and then the transcarboxylase transfers the carboxyl group to form malonyl-CoA.</text>
</comment>
<dbReference type="RefSeq" id="WP_087462648.1">
    <property type="nucleotide sequence ID" value="NZ_CP021425.1"/>
</dbReference>
<dbReference type="Pfam" id="PF03255">
    <property type="entry name" value="ACCA"/>
    <property type="match status" value="1"/>
</dbReference>
<dbReference type="SUPFAM" id="SSF51246">
    <property type="entry name" value="Rudiment single hybrid motif"/>
    <property type="match status" value="1"/>
</dbReference>
<protein>
    <submittedName>
        <fullName evidence="15">Acetyl-CoA carboxylase multifunctional carboxyl transferase subunit alpha/carboxyl transferase subunit beta/biotin carboxylase</fullName>
    </submittedName>
</protein>
<dbReference type="GO" id="GO:0006633">
    <property type="term" value="P:fatty acid biosynthetic process"/>
    <property type="evidence" value="ECO:0007669"/>
    <property type="project" value="UniProtKB-KW"/>
</dbReference>
<keyword evidence="15" id="KW-0808">Transferase</keyword>
<dbReference type="OrthoDB" id="9763189at2"/>
<dbReference type="InterPro" id="IPR051602">
    <property type="entry name" value="ACC_Biotin_Carboxylase"/>
</dbReference>
<evidence type="ECO:0000256" key="9">
    <source>
        <dbReference type="ARBA" id="ARBA00048600"/>
    </source>
</evidence>
<dbReference type="InterPro" id="IPR016185">
    <property type="entry name" value="PreATP-grasp_dom_sf"/>
</dbReference>
<dbReference type="InterPro" id="IPR001095">
    <property type="entry name" value="Acetyl_CoA_COase_a_su"/>
</dbReference>
<keyword evidence="16" id="KW-1185">Reference proteome</keyword>
<name>A0A1Y0IB92_9GAMM</name>
<evidence type="ECO:0000256" key="1">
    <source>
        <dbReference type="ARBA" id="ARBA00003761"/>
    </source>
</evidence>
<dbReference type="GO" id="GO:2001295">
    <property type="term" value="P:malonyl-CoA biosynthetic process"/>
    <property type="evidence" value="ECO:0007669"/>
    <property type="project" value="UniProtKB-UniPathway"/>
</dbReference>
<dbReference type="InterPro" id="IPR011053">
    <property type="entry name" value="Single_hybrid_motif"/>
</dbReference>
<keyword evidence="7" id="KW-0443">Lipid metabolism</keyword>
<evidence type="ECO:0000256" key="7">
    <source>
        <dbReference type="ARBA" id="ARBA00023098"/>
    </source>
</evidence>
<keyword evidence="3" id="KW-0436">Ligase</keyword>
<evidence type="ECO:0000256" key="3">
    <source>
        <dbReference type="ARBA" id="ARBA00022598"/>
    </source>
</evidence>
<dbReference type="InterPro" id="IPR005481">
    <property type="entry name" value="BC-like_N"/>
</dbReference>
<dbReference type="InterPro" id="IPR029045">
    <property type="entry name" value="ClpP/crotonase-like_dom_sf"/>
</dbReference>
<keyword evidence="6 11" id="KW-0067">ATP-binding</keyword>
<evidence type="ECO:0000256" key="11">
    <source>
        <dbReference type="PROSITE-ProRule" id="PRU00409"/>
    </source>
</evidence>
<dbReference type="PROSITE" id="PS50989">
    <property type="entry name" value="COA_CT_CTER"/>
    <property type="match status" value="1"/>
</dbReference>
<comment type="catalytic activity">
    <reaction evidence="9">
        <text>N(6)-biotinyl-L-lysyl-[protein] + hydrogencarbonate + ATP = N(6)-carboxybiotinyl-L-lysyl-[protein] + ADP + phosphate + H(+)</text>
        <dbReference type="Rhea" id="RHEA:13501"/>
        <dbReference type="Rhea" id="RHEA-COMP:10505"/>
        <dbReference type="Rhea" id="RHEA-COMP:10506"/>
        <dbReference type="ChEBI" id="CHEBI:15378"/>
        <dbReference type="ChEBI" id="CHEBI:17544"/>
        <dbReference type="ChEBI" id="CHEBI:30616"/>
        <dbReference type="ChEBI" id="CHEBI:43474"/>
        <dbReference type="ChEBI" id="CHEBI:83144"/>
        <dbReference type="ChEBI" id="CHEBI:83145"/>
        <dbReference type="ChEBI" id="CHEBI:456216"/>
        <dbReference type="EC" id="6.3.4.14"/>
    </reaction>
</comment>
<dbReference type="Proteomes" id="UP000196027">
    <property type="component" value="Chromosome"/>
</dbReference>
<dbReference type="GO" id="GO:0005524">
    <property type="term" value="F:ATP binding"/>
    <property type="evidence" value="ECO:0007669"/>
    <property type="project" value="UniProtKB-UniRule"/>
</dbReference>
<dbReference type="InterPro" id="IPR005482">
    <property type="entry name" value="Biotin_COase_C"/>
</dbReference>
<dbReference type="GO" id="GO:0046872">
    <property type="term" value="F:metal ion binding"/>
    <property type="evidence" value="ECO:0007669"/>
    <property type="project" value="InterPro"/>
</dbReference>
<keyword evidence="8" id="KW-0275">Fatty acid biosynthesis</keyword>
<dbReference type="InterPro" id="IPR005479">
    <property type="entry name" value="CPAse_ATP-bd"/>
</dbReference>
<dbReference type="Gene3D" id="3.30.470.20">
    <property type="entry name" value="ATP-grasp fold, B domain"/>
    <property type="match status" value="1"/>
</dbReference>
<evidence type="ECO:0000259" key="14">
    <source>
        <dbReference type="PROSITE" id="PS50989"/>
    </source>
</evidence>
<sequence length="1521" mass="168659">MRTPEQRKQHAAADLFMEIERLAEQIKAGLKADSPSSMEASPSVLDGQRDATNVSGAIRFDGVGTAFLKKEQLQHNVDNLRRLSGDQYRDVVIDPVESSDRWSAVRVIKQLTTKLYGERKHGSLYLAQGEVNTPEGPLKLAFMAQNRKVSNGVWDPEHHRLATKWAREMESKHCPIITFMDTPGANAGVEANQHNQAHSISELIAVMADLTVPVVGIVLGTGYSGGAIPLAASNVMLAVKDALFSTIQPKGLAAIARKQRLSWQACAQLVGVHAAELALDGIVDGVVNYSPADGAFNIENLREAILESLAWIRTESRHVLKEITNVAPSYLENSIRYSTGNRDRRILHDYDIATYPSVFEYALKVQKAVLLRTRLTTGSVEQILNQSEAAVTPEGNGAQDHLAEILAERFEQWLGRKERIVYEDTLQRVWTRLKETSEHRGEKRSYVAALLFGDPEDEFEKAYNELCFEIAFHLYNGWQGDASHHLAKLTNYLATADAEYSADQFAADQLSVLDVIRDPQYKDVLSQYCQQLILLDRMYEVILDGMTDIVTELAEKSRLSRELMCHLMDQAGLSDDQRMQFLRWIVQARETGNLARYMQTAEQWKRTQHPRMSEVLFVVASYFFDRLFPDYYASLDEGKSFSGQFTPVSIGRRKDFWNRLVQAEKDLRIQAILNSSKPSAFFQPHDIISKFFTDFEELDADLTSANPRNFPGFGEAIKKQSQKGGTTSGVITGIARFQVEGHSSAQMGVLVSNHAFQAGAFDMSSAERFCRLMTECTRQQIPVVCFVCSGGMQTKEGASALFSMAVVNEHLNRFVSEVGLPVLVFGYGDCTGGAQASFVTHPLVHTWYFSGTNMPFAGRIVVPDFLPVTATLSNYLSRVSDSMEGLVQNPFIEDLDPRLKVIDPDIPTPSVGVPEVIQNWMEKRIPAQTGLQKRGETEVAQRFDKFESVLIHARGCTAVKLIAQVQQAGLKVILVQSDPDMTSVAAEMLRQEDELVCLGGFTSDESYLNGESVLRIAKLHGAQALHPGIGFLSENSDFAYQCLARGLNFIGPSPSSMAMMGDKSQAINTALRLNVPVVPGSHGLLKDEEDAMAIAREIGFPVILKAAHGGGGKGIVVVEDEASLIAKFLTIKAEARSSFGRDDIYLERFVTRFRHIEVQLLRDSHGNTQVVGLRDCSVQRNKQKIVEESGSTLLPEHQGVLAKECAAKLADACDYNGAGTVEYIYDLDRDQLYFMEMNTRLQVEHPVTELVSGVNIVHQQLLIAQGESIAELKHGEDGYAVEVRINAEQVSVRNGEIKVEPTPGKVELCDFPDDPDITRIVSVGSDKTVPPYYDNLIAQIVAYGTDRNDAVQKLSNYLARVKLDGVSSNIPLLTFILKDDVFLSGDYDTDYLPELAKRRPEELSAHLGKARVEDSATELDDIKVDGSDELKVFAPSNSILYRSPAPNKPAFIQEGDMITTDQTLCLLEVMKMFQPLTLASFNQKRGPLYPDGSKYKVTHIKGSDGQQINKGDLLFVVKPVA</sequence>
<evidence type="ECO:0000259" key="13">
    <source>
        <dbReference type="PROSITE" id="PS50979"/>
    </source>
</evidence>
<dbReference type="SUPFAM" id="SSF51230">
    <property type="entry name" value="Single hybrid motif"/>
    <property type="match status" value="1"/>
</dbReference>
<dbReference type="Pfam" id="PF00289">
    <property type="entry name" value="Biotin_carb_N"/>
    <property type="match status" value="1"/>
</dbReference>
<reference evidence="15 16" key="1">
    <citation type="submission" date="2017-05" db="EMBL/GenBank/DDBJ databases">
        <title>Genomic insights into alkan degradation activity of Oleiphilus messinensis.</title>
        <authorList>
            <person name="Kozyavkin S.A."/>
            <person name="Slesarev A.I."/>
            <person name="Golyshin P.N."/>
            <person name="Korzhenkov A."/>
            <person name="Golyshina O.N."/>
            <person name="Toshchakov S.V."/>
        </authorList>
    </citation>
    <scope>NUCLEOTIDE SEQUENCE [LARGE SCALE GENOMIC DNA]</scope>
    <source>
        <strain evidence="15 16">ME102</strain>
    </source>
</reference>
<evidence type="ECO:0000256" key="4">
    <source>
        <dbReference type="ARBA" id="ARBA00022741"/>
    </source>
</evidence>
<dbReference type="InterPro" id="IPR011054">
    <property type="entry name" value="Rudment_hybrid_motif"/>
</dbReference>
<dbReference type="GO" id="GO:0003989">
    <property type="term" value="F:acetyl-CoA carboxylase activity"/>
    <property type="evidence" value="ECO:0007669"/>
    <property type="project" value="InterPro"/>
</dbReference>
<evidence type="ECO:0000256" key="8">
    <source>
        <dbReference type="ARBA" id="ARBA00023160"/>
    </source>
</evidence>
<comment type="catalytic activity">
    <reaction evidence="10">
        <text>N(6)-carboxybiotinyl-L-lysyl-[protein] + acetyl-CoA = N(6)-biotinyl-L-lysyl-[protein] + malonyl-CoA</text>
        <dbReference type="Rhea" id="RHEA:54728"/>
        <dbReference type="Rhea" id="RHEA-COMP:10505"/>
        <dbReference type="Rhea" id="RHEA-COMP:10506"/>
        <dbReference type="ChEBI" id="CHEBI:57288"/>
        <dbReference type="ChEBI" id="CHEBI:57384"/>
        <dbReference type="ChEBI" id="CHEBI:83144"/>
        <dbReference type="ChEBI" id="CHEBI:83145"/>
        <dbReference type="EC" id="2.1.3.15"/>
    </reaction>
</comment>
<keyword evidence="5" id="KW-0276">Fatty acid metabolism</keyword>
<dbReference type="GO" id="GO:0009317">
    <property type="term" value="C:acetyl-CoA carboxylase complex"/>
    <property type="evidence" value="ECO:0007669"/>
    <property type="project" value="InterPro"/>
</dbReference>
<dbReference type="PANTHER" id="PTHR48095:SF2">
    <property type="entry name" value="BIOTIN CARBOXYLASE, CHLOROPLASTIC"/>
    <property type="match status" value="1"/>
</dbReference>
<dbReference type="UniPathway" id="UPA00655">
    <property type="reaction ID" value="UER00711"/>
</dbReference>
<dbReference type="GO" id="GO:0004075">
    <property type="term" value="F:biotin carboxylase activity"/>
    <property type="evidence" value="ECO:0007669"/>
    <property type="project" value="UniProtKB-EC"/>
</dbReference>
<feature type="domain" description="CoA carboxyltransferase C-terminal" evidence="14">
    <location>
        <begin position="1"/>
        <end position="311"/>
    </location>
</feature>
<dbReference type="SUPFAM" id="SSF56059">
    <property type="entry name" value="Glutathione synthetase ATP-binding domain-like"/>
    <property type="match status" value="1"/>
</dbReference>
<proteinExistence type="predicted"/>
<evidence type="ECO:0000313" key="15">
    <source>
        <dbReference type="EMBL" id="ARU57792.1"/>
    </source>
</evidence>
<dbReference type="PROSITE" id="PS50975">
    <property type="entry name" value="ATP_GRASP"/>
    <property type="match status" value="1"/>
</dbReference>
<evidence type="ECO:0000313" key="16">
    <source>
        <dbReference type="Proteomes" id="UP000196027"/>
    </source>
</evidence>
<evidence type="ECO:0000256" key="2">
    <source>
        <dbReference type="ARBA" id="ARBA00022516"/>
    </source>
</evidence>
<dbReference type="SUPFAM" id="SSF52440">
    <property type="entry name" value="PreATP-grasp domain"/>
    <property type="match status" value="1"/>
</dbReference>
<accession>A0A1Y0IB92</accession>
<dbReference type="KEGG" id="ome:OLMES_3771"/>
<dbReference type="InterPro" id="IPR011761">
    <property type="entry name" value="ATP-grasp"/>
</dbReference>
<evidence type="ECO:0000256" key="10">
    <source>
        <dbReference type="ARBA" id="ARBA00049152"/>
    </source>
</evidence>